<dbReference type="KEGG" id="mcad:Pan265_18590"/>
<proteinExistence type="predicted"/>
<dbReference type="Proteomes" id="UP000320386">
    <property type="component" value="Chromosome"/>
</dbReference>
<dbReference type="Pfam" id="PF19571">
    <property type="entry name" value="ACT_8"/>
    <property type="match status" value="1"/>
</dbReference>
<reference evidence="2 3" key="1">
    <citation type="submission" date="2019-02" db="EMBL/GenBank/DDBJ databases">
        <title>Deep-cultivation of Planctomycetes and their phenomic and genomic characterization uncovers novel biology.</title>
        <authorList>
            <person name="Wiegand S."/>
            <person name="Jogler M."/>
            <person name="Boedeker C."/>
            <person name="Pinto D."/>
            <person name="Vollmers J."/>
            <person name="Rivas-Marin E."/>
            <person name="Kohn T."/>
            <person name="Peeters S.H."/>
            <person name="Heuer A."/>
            <person name="Rast P."/>
            <person name="Oberbeckmann S."/>
            <person name="Bunk B."/>
            <person name="Jeske O."/>
            <person name="Meyerdierks A."/>
            <person name="Storesund J.E."/>
            <person name="Kallscheuer N."/>
            <person name="Luecker S."/>
            <person name="Lage O.M."/>
            <person name="Pohl T."/>
            <person name="Merkel B.J."/>
            <person name="Hornburger P."/>
            <person name="Mueller R.-W."/>
            <person name="Bruemmer F."/>
            <person name="Labrenz M."/>
            <person name="Spormann A.M."/>
            <person name="Op den Camp H."/>
            <person name="Overmann J."/>
            <person name="Amann R."/>
            <person name="Jetten M.S.M."/>
            <person name="Mascher T."/>
            <person name="Medema M.H."/>
            <person name="Devos D.P."/>
            <person name="Kaster A.-K."/>
            <person name="Ovreas L."/>
            <person name="Rohde M."/>
            <person name="Galperin M.Y."/>
            <person name="Jogler C."/>
        </authorList>
    </citation>
    <scope>NUCLEOTIDE SEQUENCE [LARGE SCALE GENOMIC DNA]</scope>
    <source>
        <strain evidence="2 3">Pan265</strain>
    </source>
</reference>
<gene>
    <name evidence="2" type="ORF">Pan265_18590</name>
</gene>
<sequence length="171" mass="18683">MTQAPVETPTAGGYQPPRNIQFSVFLDNRVGQLLDVAHCFAGQSLTLAGFSVIDSADHAVVRLITSNADLARRLLQRNAMAFAESNVLAVEVSESRTFEELCESLLAAELNIQFAYPLLVRPRGLPVVVIQTDDTLFSAQLLRKKLFTLLAENDLGENASRNRPDTGLSPN</sequence>
<dbReference type="PANTHER" id="PTHR40099:SF1">
    <property type="entry name" value="ACETOLACTATE SYNTHASE, SMALL SUBUNIT"/>
    <property type="match status" value="1"/>
</dbReference>
<evidence type="ECO:0000313" key="2">
    <source>
        <dbReference type="EMBL" id="QDU72000.1"/>
    </source>
</evidence>
<evidence type="ECO:0000259" key="1">
    <source>
        <dbReference type="Pfam" id="PF19571"/>
    </source>
</evidence>
<dbReference type="InterPro" id="IPR045739">
    <property type="entry name" value="ACT_dom_pair"/>
</dbReference>
<dbReference type="SUPFAM" id="SSF55021">
    <property type="entry name" value="ACT-like"/>
    <property type="match status" value="1"/>
</dbReference>
<dbReference type="Gene3D" id="3.30.2130.10">
    <property type="entry name" value="VC0802-like"/>
    <property type="match status" value="1"/>
</dbReference>
<accession>A0A518BYE6</accession>
<protein>
    <recommendedName>
        <fullName evidence="1">ACT domain-containing protein</fullName>
    </recommendedName>
</protein>
<dbReference type="OrthoDB" id="287144at2"/>
<organism evidence="2 3">
    <name type="scientific">Mucisphaera calidilacus</name>
    <dbReference type="NCBI Taxonomy" id="2527982"/>
    <lineage>
        <taxon>Bacteria</taxon>
        <taxon>Pseudomonadati</taxon>
        <taxon>Planctomycetota</taxon>
        <taxon>Phycisphaerae</taxon>
        <taxon>Phycisphaerales</taxon>
        <taxon>Phycisphaeraceae</taxon>
        <taxon>Mucisphaera</taxon>
    </lineage>
</organism>
<feature type="domain" description="ACT" evidence="1">
    <location>
        <begin position="21"/>
        <end position="156"/>
    </location>
</feature>
<keyword evidence="3" id="KW-1185">Reference proteome</keyword>
<dbReference type="InterPro" id="IPR045865">
    <property type="entry name" value="ACT-like_dom_sf"/>
</dbReference>
<dbReference type="EMBL" id="CP036280">
    <property type="protein sequence ID" value="QDU72000.1"/>
    <property type="molecule type" value="Genomic_DNA"/>
</dbReference>
<name>A0A518BYE6_9BACT</name>
<dbReference type="PANTHER" id="PTHR40099">
    <property type="entry name" value="ACETOLACTATE SYNTHASE, SMALL SUBUNIT"/>
    <property type="match status" value="1"/>
</dbReference>
<evidence type="ECO:0000313" key="3">
    <source>
        <dbReference type="Proteomes" id="UP000320386"/>
    </source>
</evidence>
<dbReference type="AlphaFoldDB" id="A0A518BYE6"/>
<dbReference type="RefSeq" id="WP_145446188.1">
    <property type="nucleotide sequence ID" value="NZ_CP036280.1"/>
</dbReference>